<evidence type="ECO:0000259" key="3">
    <source>
        <dbReference type="Pfam" id="PF13439"/>
    </source>
</evidence>
<dbReference type="GO" id="GO:0016757">
    <property type="term" value="F:glycosyltransferase activity"/>
    <property type="evidence" value="ECO:0007669"/>
    <property type="project" value="InterPro"/>
</dbReference>
<dbReference type="PANTHER" id="PTHR46401:SF2">
    <property type="entry name" value="GLYCOSYLTRANSFERASE WBBK-RELATED"/>
    <property type="match status" value="1"/>
</dbReference>
<sequence>MNAPPGIKRQPTGCRDGARGCRVLMSVDAVGGVWRYAMDLAGALHREGCTVVFAGFGPQPSVAQSKEASAIGTLVWLDADLDWTGDGEEGLDRIPALIEALVQRHAIDLVHLNAPSQAAGLDVRVPVIAVSHSCVVTWFEAVHGSPVPERWAWHERRNRRGFERADVVLAPSRSHAEALRRCYGPVARLEVIHNASCLPVARHPKQGFALAAARWWDEGKNGAALDRAAAQCRTPVLMAGALTGPEGSQLAVTHARAPGELPHAEVAALMETAAIFVSPSLYEPFGLAALEAARKGAALVLADIATYRELWDGAALFADPHDPAAIAAAIDRLADDPLLRSRLARQAGERAQQFSLEHQCRQALDVYARALERMQRMEAAE</sequence>
<accession>A0A2T5BB12</accession>
<dbReference type="AlphaFoldDB" id="A0A2T5BB12"/>
<proteinExistence type="predicted"/>
<reference evidence="4 5" key="1">
    <citation type="submission" date="2018-04" db="EMBL/GenBank/DDBJ databases">
        <title>Genomic Encyclopedia of Type Strains, Phase IV (KMG-IV): sequencing the most valuable type-strain genomes for metagenomic binning, comparative biology and taxonomic classification.</title>
        <authorList>
            <person name="Goeker M."/>
        </authorList>
    </citation>
    <scope>NUCLEOTIDE SEQUENCE [LARGE SCALE GENOMIC DNA]</scope>
    <source>
        <strain evidence="4 5">DSM 7138</strain>
    </source>
</reference>
<dbReference type="InterPro" id="IPR028098">
    <property type="entry name" value="Glyco_trans_4-like_N"/>
</dbReference>
<organism evidence="4 5">
    <name type="scientific">Mycoplana dimorpha</name>
    <dbReference type="NCBI Taxonomy" id="28320"/>
    <lineage>
        <taxon>Bacteria</taxon>
        <taxon>Pseudomonadati</taxon>
        <taxon>Pseudomonadota</taxon>
        <taxon>Alphaproteobacteria</taxon>
        <taxon>Hyphomicrobiales</taxon>
        <taxon>Rhizobiaceae</taxon>
        <taxon>Mycoplana</taxon>
    </lineage>
</organism>
<dbReference type="Pfam" id="PF00534">
    <property type="entry name" value="Glycos_transf_1"/>
    <property type="match status" value="1"/>
</dbReference>
<keyword evidence="5" id="KW-1185">Reference proteome</keyword>
<evidence type="ECO:0000313" key="5">
    <source>
        <dbReference type="Proteomes" id="UP000241247"/>
    </source>
</evidence>
<dbReference type="Proteomes" id="UP000241247">
    <property type="component" value="Unassembled WGS sequence"/>
</dbReference>
<name>A0A2T5BB12_MYCDI</name>
<dbReference type="SUPFAM" id="SSF53756">
    <property type="entry name" value="UDP-Glycosyltransferase/glycogen phosphorylase"/>
    <property type="match status" value="1"/>
</dbReference>
<dbReference type="PANTHER" id="PTHR46401">
    <property type="entry name" value="GLYCOSYLTRANSFERASE WBBK-RELATED"/>
    <property type="match status" value="1"/>
</dbReference>
<keyword evidence="1 4" id="KW-0808">Transferase</keyword>
<evidence type="ECO:0000313" key="4">
    <source>
        <dbReference type="EMBL" id="PTM96144.1"/>
    </source>
</evidence>
<comment type="caution">
    <text evidence="4">The sequence shown here is derived from an EMBL/GenBank/DDBJ whole genome shotgun (WGS) entry which is preliminary data.</text>
</comment>
<feature type="domain" description="Glycosyltransferase subfamily 4-like N-terminal" evidence="3">
    <location>
        <begin position="30"/>
        <end position="194"/>
    </location>
</feature>
<gene>
    <name evidence="4" type="ORF">C7449_103158</name>
</gene>
<feature type="domain" description="Glycosyl transferase family 1" evidence="2">
    <location>
        <begin position="256"/>
        <end position="347"/>
    </location>
</feature>
<dbReference type="InterPro" id="IPR001296">
    <property type="entry name" value="Glyco_trans_1"/>
</dbReference>
<dbReference type="RefSeq" id="WP_245414320.1">
    <property type="nucleotide sequence ID" value="NZ_JBHEEX010000009.1"/>
</dbReference>
<dbReference type="CDD" id="cd03801">
    <property type="entry name" value="GT4_PimA-like"/>
    <property type="match status" value="1"/>
</dbReference>
<evidence type="ECO:0000259" key="2">
    <source>
        <dbReference type="Pfam" id="PF00534"/>
    </source>
</evidence>
<dbReference type="EMBL" id="PZZZ01000003">
    <property type="protein sequence ID" value="PTM96144.1"/>
    <property type="molecule type" value="Genomic_DNA"/>
</dbReference>
<dbReference type="Pfam" id="PF13439">
    <property type="entry name" value="Glyco_transf_4"/>
    <property type="match status" value="1"/>
</dbReference>
<evidence type="ECO:0000256" key="1">
    <source>
        <dbReference type="ARBA" id="ARBA00022679"/>
    </source>
</evidence>
<protein>
    <submittedName>
        <fullName evidence="4">Glycosyltransferase involved in cell wall biosynthesis</fullName>
    </submittedName>
</protein>
<dbReference type="Gene3D" id="3.40.50.2000">
    <property type="entry name" value="Glycogen Phosphorylase B"/>
    <property type="match status" value="2"/>
</dbReference>